<evidence type="ECO:0000256" key="1">
    <source>
        <dbReference type="SAM" id="MobiDB-lite"/>
    </source>
</evidence>
<dbReference type="PROSITE" id="PS51257">
    <property type="entry name" value="PROKAR_LIPOPROTEIN"/>
    <property type="match status" value="1"/>
</dbReference>
<keyword evidence="3" id="KW-1185">Reference proteome</keyword>
<dbReference type="Proteomes" id="UP000199435">
    <property type="component" value="Unassembled WGS sequence"/>
</dbReference>
<name>A0A1C3WHZ3_9HYPH</name>
<feature type="region of interest" description="Disordered" evidence="1">
    <location>
        <begin position="262"/>
        <end position="281"/>
    </location>
</feature>
<dbReference type="InterPro" id="IPR021747">
    <property type="entry name" value="DUF3313"/>
</dbReference>
<dbReference type="RefSeq" id="WP_245298105.1">
    <property type="nucleotide sequence ID" value="NZ_FMAH01000030.1"/>
</dbReference>
<proteinExistence type="predicted"/>
<dbReference type="Pfam" id="PF11769">
    <property type="entry name" value="DUF3313"/>
    <property type="match status" value="1"/>
</dbReference>
<gene>
    <name evidence="2" type="ORF">GA0061102_103048</name>
</gene>
<evidence type="ECO:0000313" key="3">
    <source>
        <dbReference type="Proteomes" id="UP000199435"/>
    </source>
</evidence>
<reference evidence="3" key="1">
    <citation type="submission" date="2016-08" db="EMBL/GenBank/DDBJ databases">
        <authorList>
            <person name="Varghese N."/>
            <person name="Submissions Spin"/>
        </authorList>
    </citation>
    <scope>NUCLEOTIDE SEQUENCE [LARGE SCALE GENOMIC DNA]</scope>
    <source>
        <strain evidence="3">HAMBI 2971</strain>
    </source>
</reference>
<sequence>MSFKVAPLFVLPIAMVMVGCSSIPLKDAGTLSTYKNLGPAKGNTSKSRTFVDKNGLANVRTVKIFPTSYGFNAGAQIKDPQDRALVSNAINRALCIALSNKYQIVPLGQPADLTVKAVISDMVPTNKKVAGISKAASLGSSAVIGFGIPRLPIGFGGLAVEGEAVDAYGVQRAAIIWARGANSFTTGARVSDVGDAYSLASSFGNQFAEMLKDGKQPGGFKLSLPSSDQIKATLGGKPKYAACEAFGGTKGLVGVVAGEFGAPPSWTDRAGAAPAKDPSHQ</sequence>
<accession>A0A1C3WHZ3</accession>
<organism evidence="2 3">
    <name type="scientific">Rhizobium miluonense</name>
    <dbReference type="NCBI Taxonomy" id="411945"/>
    <lineage>
        <taxon>Bacteria</taxon>
        <taxon>Pseudomonadati</taxon>
        <taxon>Pseudomonadota</taxon>
        <taxon>Alphaproteobacteria</taxon>
        <taxon>Hyphomicrobiales</taxon>
        <taxon>Rhizobiaceae</taxon>
        <taxon>Rhizobium/Agrobacterium group</taxon>
        <taxon>Rhizobium</taxon>
    </lineage>
</organism>
<dbReference type="AlphaFoldDB" id="A0A1C3WHZ3"/>
<dbReference type="EMBL" id="FMAH01000030">
    <property type="protein sequence ID" value="SCB39570.1"/>
    <property type="molecule type" value="Genomic_DNA"/>
</dbReference>
<evidence type="ECO:0008006" key="4">
    <source>
        <dbReference type="Google" id="ProtNLM"/>
    </source>
</evidence>
<evidence type="ECO:0000313" key="2">
    <source>
        <dbReference type="EMBL" id="SCB39570.1"/>
    </source>
</evidence>
<protein>
    <recommendedName>
        <fullName evidence="4">DUF3313 domain-containing protein</fullName>
    </recommendedName>
</protein>